<reference evidence="2" key="1">
    <citation type="submission" date="2020-04" db="EMBL/GenBank/DDBJ databases">
        <authorList>
            <person name="Zhang T."/>
        </authorList>
    </citation>
    <scope>NUCLEOTIDE SEQUENCE</scope>
    <source>
        <strain evidence="2">HKST-UBA02</strain>
    </source>
</reference>
<dbReference type="GO" id="GO:0090313">
    <property type="term" value="P:regulation of protein targeting to membrane"/>
    <property type="evidence" value="ECO:0007669"/>
    <property type="project" value="TreeGrafter"/>
</dbReference>
<feature type="region of interest" description="Disordered" evidence="1">
    <location>
        <begin position="919"/>
        <end position="959"/>
    </location>
</feature>
<dbReference type="PANTHER" id="PTHR30441:SF8">
    <property type="entry name" value="DUF748 DOMAIN-CONTAINING PROTEIN"/>
    <property type="match status" value="1"/>
</dbReference>
<evidence type="ECO:0000313" key="3">
    <source>
        <dbReference type="Proteomes" id="UP000739538"/>
    </source>
</evidence>
<comment type="caution">
    <text evidence="2">The sequence shown here is derived from an EMBL/GenBank/DDBJ whole genome shotgun (WGS) entry which is preliminary data.</text>
</comment>
<name>A0A956NBC8_UNCEI</name>
<dbReference type="PANTHER" id="PTHR30441">
    <property type="entry name" value="DUF748 DOMAIN-CONTAINING PROTEIN"/>
    <property type="match status" value="1"/>
</dbReference>
<evidence type="ECO:0000256" key="1">
    <source>
        <dbReference type="SAM" id="MobiDB-lite"/>
    </source>
</evidence>
<sequence length="974" mass="101076">MKRVGIGILVLAGLLLLVPLVVPRLISSDALRARLETALSARLGRSVEIGEVTFGLRPLPQVHAENIRLGRDRSVNEEGTSATETEISANSLDLAVALRPLFRKEVEVVRATADGLVVDVWLEALAAGQRGGGPAHGSGEGRGDGSGDGQTDGPSGGDGKHSSDGSGDGAGSGKGANSRPGDGAGAARSPGREGGPNVSVRVESLVLSDLQLRVHKDGSPLFSMDHVREELEADIAVDGVVHLTGKTEAPAWRLDTPTGSFGDGLPAVLEKSLRFDPNSGDLRIESAELDLGGLPVEVSGTVGGLQTGAQSDEIVPVLDLTFSGGPGRIENIVGLLPSAWVSRTEGLRSSGSLRVTGSVTGPLRPGDVPEFSLSLDLSDGHLEGGALPTAIDQLLAKLSVDPRSVAIERLSARAAGSSIEARGTVENYQTLPKVDLALDGDLDLALLSALAPHDPKSGELSGRADVQLVVRGTIVEGKDPAETLDPIGTVALENVAVRGIEQPVEAMNGTAAVRGRELEVSALSFRMGDSDIAIDGKVANFWVLDPRSFDRPGTSRADLVVRSERLDLDALAPPAGAGMSTSGSGAGASSGSAGSKSGANSGTGSNSGTSSNSGSSSAVVTGTPSGFEVFAGFLSRLEGPIRLQIGTARVREMDWTHVDGRGALDAGRIRIDGMDLEAFGGKLAAIGSVDIRNPKNPAFDLGVQATALEASRFFTDNPGLSKLSGLGGFVQGTVDLAAQTKGSLDETFQLDLRTLTSLGNLEMEGGKITGHPIQTALAGYLGQSDLRTLPIHDWLQPFKVRDGRVEFEKVLIKAGDFTLSGSGWSSIAGDVRLDADLLVPANRTAQLRSKLPAAVADVLLGKPGEPVLLPITVSGPAAKPSVQVDDGRLTDRARARAQEQLDAEKKKLEQQLEAEKEALQKKLEDEAKKRAKDTLDDLLPGPKTDSSGASQPDSLAGKLEEEVKGVLKGIFKRK</sequence>
<dbReference type="InterPro" id="IPR052894">
    <property type="entry name" value="AsmA-related"/>
</dbReference>
<dbReference type="Proteomes" id="UP000739538">
    <property type="component" value="Unassembled WGS sequence"/>
</dbReference>
<feature type="compositionally biased region" description="Gly residues" evidence="1">
    <location>
        <begin position="146"/>
        <end position="157"/>
    </location>
</feature>
<evidence type="ECO:0000313" key="2">
    <source>
        <dbReference type="EMBL" id="MCA9756039.1"/>
    </source>
</evidence>
<organism evidence="2 3">
    <name type="scientific">Eiseniibacteriota bacterium</name>
    <dbReference type="NCBI Taxonomy" id="2212470"/>
    <lineage>
        <taxon>Bacteria</taxon>
        <taxon>Candidatus Eiseniibacteriota</taxon>
    </lineage>
</organism>
<feature type="compositionally biased region" description="Basic and acidic residues" evidence="1">
    <location>
        <begin position="919"/>
        <end position="935"/>
    </location>
</feature>
<reference evidence="2" key="2">
    <citation type="journal article" date="2021" name="Microbiome">
        <title>Successional dynamics and alternative stable states in a saline activated sludge microbial community over 9 years.</title>
        <authorList>
            <person name="Wang Y."/>
            <person name="Ye J."/>
            <person name="Ju F."/>
            <person name="Liu L."/>
            <person name="Boyd J.A."/>
            <person name="Deng Y."/>
            <person name="Parks D.H."/>
            <person name="Jiang X."/>
            <person name="Yin X."/>
            <person name="Woodcroft B.J."/>
            <person name="Tyson G.W."/>
            <person name="Hugenholtz P."/>
            <person name="Polz M.F."/>
            <person name="Zhang T."/>
        </authorList>
    </citation>
    <scope>NUCLEOTIDE SEQUENCE</scope>
    <source>
        <strain evidence="2">HKST-UBA02</strain>
    </source>
</reference>
<feature type="compositionally biased region" description="Gly residues" evidence="1">
    <location>
        <begin position="129"/>
        <end position="138"/>
    </location>
</feature>
<accession>A0A956NBC8</accession>
<dbReference type="GO" id="GO:0005886">
    <property type="term" value="C:plasma membrane"/>
    <property type="evidence" value="ECO:0007669"/>
    <property type="project" value="TreeGrafter"/>
</dbReference>
<feature type="compositionally biased region" description="Polar residues" evidence="1">
    <location>
        <begin position="944"/>
        <end position="953"/>
    </location>
</feature>
<dbReference type="EMBL" id="JAGQHS010000040">
    <property type="protein sequence ID" value="MCA9756039.1"/>
    <property type="molecule type" value="Genomic_DNA"/>
</dbReference>
<feature type="region of interest" description="Disordered" evidence="1">
    <location>
        <begin position="129"/>
        <end position="197"/>
    </location>
</feature>
<proteinExistence type="predicted"/>
<protein>
    <recommendedName>
        <fullName evidence="4">AsmA family protein</fullName>
    </recommendedName>
</protein>
<evidence type="ECO:0008006" key="4">
    <source>
        <dbReference type="Google" id="ProtNLM"/>
    </source>
</evidence>
<dbReference type="AlphaFoldDB" id="A0A956NBC8"/>
<feature type="region of interest" description="Disordered" evidence="1">
    <location>
        <begin position="572"/>
        <end position="618"/>
    </location>
</feature>
<gene>
    <name evidence="2" type="ORF">KDA27_09575</name>
</gene>